<evidence type="ECO:0000313" key="3">
    <source>
        <dbReference type="Proteomes" id="UP001320420"/>
    </source>
</evidence>
<reference evidence="2 3" key="1">
    <citation type="submission" date="2024-02" db="EMBL/GenBank/DDBJ databases">
        <title>De novo assembly and annotation of 12 fungi associated with fruit tree decline syndrome in Ontario, Canada.</title>
        <authorList>
            <person name="Sulman M."/>
            <person name="Ellouze W."/>
            <person name="Ilyukhin E."/>
        </authorList>
    </citation>
    <scope>NUCLEOTIDE SEQUENCE [LARGE SCALE GENOMIC DNA]</scope>
    <source>
        <strain evidence="2 3">M11/M66-122</strain>
    </source>
</reference>
<comment type="caution">
    <text evidence="2">The sequence shown here is derived from an EMBL/GenBank/DDBJ whole genome shotgun (WGS) entry which is preliminary data.</text>
</comment>
<evidence type="ECO:0000313" key="2">
    <source>
        <dbReference type="EMBL" id="KAK7741926.1"/>
    </source>
</evidence>
<sequence>MAKHSVGPSESTLSALGQLDPRLHIDTDCVCAIHLGDKDHKLYKEILPTILTYYRDGHSLDEEGTKSRGRHLCDLAIVTPDELERGTNDVAVAGAIMKFLLYIVSKDIGVSKNKTATLVSTAVGLLCTSATETYVFKPAKTPGYDLKTPLWDPASLNDTVVEVCLDGSFDPLRIPPGEKEASKVNIKAYRSFHEVLFGILDDGWLTGHSKAIAGYLAIKLYFGDLERASEHNDMLWVTVSWLTKAAEDIFKWKHDEVTEKWSKWRTHLVDRQTQMRDARAGEGEAGALEKMLGEAAENMMKSLKHMRQTKARRAEIQERSNAALEEATTKKG</sequence>
<accession>A0AAN9U7E9</accession>
<evidence type="ECO:0000256" key="1">
    <source>
        <dbReference type="SAM" id="MobiDB-lite"/>
    </source>
</evidence>
<proteinExistence type="predicted"/>
<keyword evidence="3" id="KW-1185">Reference proteome</keyword>
<organism evidence="2 3">
    <name type="scientific">Diatrype stigma</name>
    <dbReference type="NCBI Taxonomy" id="117547"/>
    <lineage>
        <taxon>Eukaryota</taxon>
        <taxon>Fungi</taxon>
        <taxon>Dikarya</taxon>
        <taxon>Ascomycota</taxon>
        <taxon>Pezizomycotina</taxon>
        <taxon>Sordariomycetes</taxon>
        <taxon>Xylariomycetidae</taxon>
        <taxon>Xylariales</taxon>
        <taxon>Diatrypaceae</taxon>
        <taxon>Diatrype</taxon>
    </lineage>
</organism>
<gene>
    <name evidence="2" type="ORF">SLS62_010861</name>
</gene>
<feature type="region of interest" description="Disordered" evidence="1">
    <location>
        <begin position="307"/>
        <end position="332"/>
    </location>
</feature>
<dbReference type="EMBL" id="JAKJXP020000152">
    <property type="protein sequence ID" value="KAK7741926.1"/>
    <property type="molecule type" value="Genomic_DNA"/>
</dbReference>
<name>A0AAN9U7E9_9PEZI</name>
<protein>
    <submittedName>
        <fullName evidence="2">Uncharacterized protein</fullName>
    </submittedName>
</protein>
<dbReference type="AlphaFoldDB" id="A0AAN9U7E9"/>
<dbReference type="Proteomes" id="UP001320420">
    <property type="component" value="Unassembled WGS sequence"/>
</dbReference>